<dbReference type="InterPro" id="IPR013698">
    <property type="entry name" value="Squalene_epoxidase"/>
</dbReference>
<dbReference type="AlphaFoldDB" id="A0A2U1J3L8"/>
<dbReference type="UniPathway" id="UPA00767">
    <property type="reaction ID" value="UER00752"/>
</dbReference>
<dbReference type="GO" id="GO:0005789">
    <property type="term" value="C:endoplasmic reticulum membrane"/>
    <property type="evidence" value="ECO:0007669"/>
    <property type="project" value="UniProtKB-SubCell"/>
</dbReference>
<evidence type="ECO:0000259" key="10">
    <source>
        <dbReference type="Pfam" id="PF00070"/>
    </source>
</evidence>
<comment type="subcellular location">
    <subcellularLocation>
        <location evidence="9">Endoplasmic reticulum membrane</location>
        <topology evidence="9">Multi-pass membrane protein</topology>
    </subcellularLocation>
    <subcellularLocation>
        <location evidence="2">Microsome membrane</location>
        <topology evidence="2">Multi-pass membrane protein</topology>
    </subcellularLocation>
</comment>
<dbReference type="PANTHER" id="PTHR10835">
    <property type="entry name" value="SQUALENE MONOOXYGENASE"/>
    <property type="match status" value="1"/>
</dbReference>
<feature type="domain" description="Pyridine nucleotide-disulphide oxidoreductase N-terminal" evidence="10">
    <location>
        <begin position="54"/>
        <end position="83"/>
    </location>
</feature>
<evidence type="ECO:0000256" key="5">
    <source>
        <dbReference type="ARBA" id="ARBA00022630"/>
    </source>
</evidence>
<protein>
    <recommendedName>
        <fullName evidence="4 9">Squalene monooxygenase</fullName>
        <ecNumber evidence="4 9">1.14.14.17</ecNumber>
    </recommendedName>
</protein>
<feature type="transmembrane region" description="Helical" evidence="9">
    <location>
        <begin position="506"/>
        <end position="525"/>
    </location>
</feature>
<dbReference type="GO" id="GO:0050660">
    <property type="term" value="F:flavin adenine dinucleotide binding"/>
    <property type="evidence" value="ECO:0007669"/>
    <property type="project" value="UniProtKB-UniRule"/>
</dbReference>
<sequence>MTKINPKFDVEKLDEPSPYTKLYNDRSSILTCKDKVRTSLYIIFKEILSKDYDIVIVGGGPIGSVMATAFARDGRKVLVVERSWDKPDRIVGELMQPGGIEALENLGLGDVFNGISAVPTSGYYIGFKQDSVYVPYNVNPDTGKRIKGVSFHHGNFLSTVRSACKAEPNVTCLEAEVSELIKNEDENKVLGVRIIPKRGFKDQEAYHAEDDTVKLDKDQTGFSVYAPLTVVADGIYSKFRTENLPSRKPVLKSHFVGFVIEHNQENPLPCPRNGHVFLNGFTPILMYQMSDTETRVLVDVPGTKLPNQSNGSLRKYIEAAGSSLPDGIREAYQENLDKSKRLRVMTNSYFPPKKTRIMGAVFVGDSYNMRHPLTGGGMTVGYWDCVYLIRNLSKAKIPDLSDSEAISEALEEVYTLRRPRALVINTLSVALYSLFSADSEPYRNLRDACFQYFTLGGDAIAGPSGLLSGTITNPLVLAYHFFSVALYAMFLEVCKSTSVISMFPHFLKAVYTLLVAAYIFVPLIINEILS</sequence>
<dbReference type="GO" id="GO:0006696">
    <property type="term" value="P:ergosterol biosynthetic process"/>
    <property type="evidence" value="ECO:0007669"/>
    <property type="project" value="TreeGrafter"/>
</dbReference>
<dbReference type="EMBL" id="MBFU01000409">
    <property type="protein sequence ID" value="PVZ99638.1"/>
    <property type="molecule type" value="Genomic_DNA"/>
</dbReference>
<gene>
    <name evidence="12" type="ORF">BB558_004330</name>
</gene>
<evidence type="ECO:0000256" key="6">
    <source>
        <dbReference type="ARBA" id="ARBA00022827"/>
    </source>
</evidence>
<dbReference type="Pfam" id="PF08491">
    <property type="entry name" value="SE"/>
    <property type="match status" value="1"/>
</dbReference>
<dbReference type="Gene3D" id="3.50.50.60">
    <property type="entry name" value="FAD/NAD(P)-binding domain"/>
    <property type="match status" value="1"/>
</dbReference>
<dbReference type="InterPro" id="IPR040125">
    <property type="entry name" value="Squalene_monox"/>
</dbReference>
<keyword evidence="8 9" id="KW-0472">Membrane</keyword>
<keyword evidence="9" id="KW-1133">Transmembrane helix</keyword>
<name>A0A2U1J3L8_SMIAN</name>
<evidence type="ECO:0000256" key="7">
    <source>
        <dbReference type="ARBA" id="ARBA00023002"/>
    </source>
</evidence>
<keyword evidence="6 9" id="KW-0274">FAD</keyword>
<dbReference type="InterPro" id="IPR039648">
    <property type="entry name" value="DHPH_N"/>
</dbReference>
<evidence type="ECO:0000256" key="8">
    <source>
        <dbReference type="ARBA" id="ARBA00023136"/>
    </source>
</evidence>
<dbReference type="EC" id="1.14.14.17" evidence="4 9"/>
<keyword evidence="5 9" id="KW-0285">Flavoprotein</keyword>
<dbReference type="Pfam" id="PF00070">
    <property type="entry name" value="Pyr_redox"/>
    <property type="match status" value="1"/>
</dbReference>
<evidence type="ECO:0000256" key="3">
    <source>
        <dbReference type="ARBA" id="ARBA00008802"/>
    </source>
</evidence>
<dbReference type="PANTHER" id="PTHR10835:SF0">
    <property type="entry name" value="SQUALENE MONOOXYGENASE"/>
    <property type="match status" value="1"/>
</dbReference>
<organism evidence="12 13">
    <name type="scientific">Smittium angustum</name>
    <dbReference type="NCBI Taxonomy" id="133377"/>
    <lineage>
        <taxon>Eukaryota</taxon>
        <taxon>Fungi</taxon>
        <taxon>Fungi incertae sedis</taxon>
        <taxon>Zoopagomycota</taxon>
        <taxon>Kickxellomycotina</taxon>
        <taxon>Harpellomycetes</taxon>
        <taxon>Harpellales</taxon>
        <taxon>Legeriomycetaceae</taxon>
        <taxon>Smittium</taxon>
    </lineage>
</organism>
<evidence type="ECO:0000313" key="13">
    <source>
        <dbReference type="Proteomes" id="UP000245591"/>
    </source>
</evidence>
<comment type="catalytic activity">
    <reaction evidence="9">
        <text>squalene + reduced [NADPH--hemoprotein reductase] + O2 = (S)-2,3-epoxysqualene + oxidized [NADPH--hemoprotein reductase] + H2O + H(+)</text>
        <dbReference type="Rhea" id="RHEA:25282"/>
        <dbReference type="Rhea" id="RHEA-COMP:11964"/>
        <dbReference type="Rhea" id="RHEA-COMP:11965"/>
        <dbReference type="ChEBI" id="CHEBI:15377"/>
        <dbReference type="ChEBI" id="CHEBI:15378"/>
        <dbReference type="ChEBI" id="CHEBI:15379"/>
        <dbReference type="ChEBI" id="CHEBI:15440"/>
        <dbReference type="ChEBI" id="CHEBI:15441"/>
        <dbReference type="ChEBI" id="CHEBI:57618"/>
        <dbReference type="ChEBI" id="CHEBI:58210"/>
        <dbReference type="EC" id="1.14.14.17"/>
    </reaction>
</comment>
<feature type="domain" description="Squalene epoxidase" evidence="11">
    <location>
        <begin position="226"/>
        <end position="498"/>
    </location>
</feature>
<reference evidence="12 13" key="1">
    <citation type="journal article" date="2018" name="MBio">
        <title>Comparative Genomics Reveals the Core Gene Toolbox for the Fungus-Insect Symbiosis.</title>
        <authorList>
            <person name="Wang Y."/>
            <person name="Stata M."/>
            <person name="Wang W."/>
            <person name="Stajich J.E."/>
            <person name="White M.M."/>
            <person name="Moncalvo J.M."/>
        </authorList>
    </citation>
    <scope>NUCLEOTIDE SEQUENCE [LARGE SCALE GENOMIC DNA]</scope>
    <source>
        <strain evidence="12 13">AUS-126-30</strain>
    </source>
</reference>
<proteinExistence type="inferred from homology"/>
<evidence type="ECO:0000313" key="12">
    <source>
        <dbReference type="EMBL" id="PVZ99638.1"/>
    </source>
</evidence>
<dbReference type="InterPro" id="IPR036188">
    <property type="entry name" value="FAD/NAD-bd_sf"/>
</dbReference>
<keyword evidence="9" id="KW-0256">Endoplasmic reticulum</keyword>
<keyword evidence="13" id="KW-1185">Reference proteome</keyword>
<comment type="caution">
    <text evidence="12">The sequence shown here is derived from an EMBL/GenBank/DDBJ whole genome shotgun (WGS) entry which is preliminary data.</text>
</comment>
<dbReference type="GO" id="GO:0004506">
    <property type="term" value="F:squalene monooxygenase activity"/>
    <property type="evidence" value="ECO:0007669"/>
    <property type="project" value="UniProtKB-UniRule"/>
</dbReference>
<feature type="transmembrane region" description="Helical" evidence="9">
    <location>
        <begin position="476"/>
        <end position="494"/>
    </location>
</feature>
<evidence type="ECO:0000256" key="9">
    <source>
        <dbReference type="RuleBase" id="RU367121"/>
    </source>
</evidence>
<evidence type="ECO:0000259" key="11">
    <source>
        <dbReference type="Pfam" id="PF08491"/>
    </source>
</evidence>
<dbReference type="SUPFAM" id="SSF51905">
    <property type="entry name" value="FAD/NAD(P)-binding domain"/>
    <property type="match status" value="1"/>
</dbReference>
<comment type="cofactor">
    <cofactor evidence="1 9">
        <name>FAD</name>
        <dbReference type="ChEBI" id="CHEBI:57692"/>
    </cofactor>
</comment>
<evidence type="ECO:0000256" key="2">
    <source>
        <dbReference type="ARBA" id="ARBA00004154"/>
    </source>
</evidence>
<comment type="function">
    <text evidence="9">Catalyzes the stereospecific oxidation of squalene to (S)-2,3-epoxysqualene, and is considered to be a rate-limiting enzyme in steroid biosynthesis.</text>
</comment>
<keyword evidence="7 9" id="KW-0560">Oxidoreductase</keyword>
<dbReference type="PRINTS" id="PR00420">
    <property type="entry name" value="RNGMNOXGNASE"/>
</dbReference>
<comment type="similarity">
    <text evidence="3 9">Belongs to the squalene monooxygenase family.</text>
</comment>
<dbReference type="Proteomes" id="UP000245591">
    <property type="component" value="Unassembled WGS sequence"/>
</dbReference>
<evidence type="ECO:0000256" key="1">
    <source>
        <dbReference type="ARBA" id="ARBA00001974"/>
    </source>
</evidence>
<keyword evidence="9" id="KW-0812">Transmembrane</keyword>
<evidence type="ECO:0000256" key="4">
    <source>
        <dbReference type="ARBA" id="ARBA00012312"/>
    </source>
</evidence>
<accession>A0A2U1J3L8</accession>